<evidence type="ECO:0000313" key="3">
    <source>
        <dbReference type="EMBL" id="MBO3741752.1"/>
    </source>
</evidence>
<dbReference type="PROSITE" id="PS00664">
    <property type="entry name" value="VINCULIN_2"/>
    <property type="match status" value="1"/>
</dbReference>
<sequence>MDTQLITALLTDICTGTDLPEPRRDPIRVWSLSGVERLTFPDNTTAIYKFASPPFTTEDQVLHAAAAAGIPVPAVIGAIVRDDLLGMVIEDLGEPVRDATEQDGIIAAIALHQATPAVDLPELDAEALTVLPVLAREHLNRLRDKGRWTVGTDDIAAMLEALATGAAKRAEGATIAPWGWVHSEFHPTSLHISADGWCLLDFARAFTGPGLLDLVSWHGTVDDADPGRVRRFIEAYVAAGGHPDALNERGGLTPQAWALGWHRVWAVEWFMEQALRWINDPSQDGVYIDVVRRHLRTAVHLLEP</sequence>
<protein>
    <submittedName>
        <fullName evidence="3">Phosphotransferase</fullName>
    </submittedName>
</protein>
<keyword evidence="4" id="KW-1185">Reference proteome</keyword>
<name>A0ABS3UT36_9ACTN</name>
<evidence type="ECO:0000256" key="1">
    <source>
        <dbReference type="ARBA" id="ARBA00023136"/>
    </source>
</evidence>
<comment type="caution">
    <text evidence="3">The sequence shown here is derived from an EMBL/GenBank/DDBJ whole genome shotgun (WGS) entry which is preliminary data.</text>
</comment>
<dbReference type="InterPro" id="IPR011009">
    <property type="entry name" value="Kinase-like_dom_sf"/>
</dbReference>
<organism evidence="3 4">
    <name type="scientific">Actinoplanes flavus</name>
    <dbReference type="NCBI Taxonomy" id="2820290"/>
    <lineage>
        <taxon>Bacteria</taxon>
        <taxon>Bacillati</taxon>
        <taxon>Actinomycetota</taxon>
        <taxon>Actinomycetes</taxon>
        <taxon>Micromonosporales</taxon>
        <taxon>Micromonosporaceae</taxon>
        <taxon>Actinoplanes</taxon>
    </lineage>
</organism>
<keyword evidence="1" id="KW-0472">Membrane</keyword>
<proteinExistence type="predicted"/>
<gene>
    <name evidence="3" type="ORF">J5X75_30010</name>
</gene>
<dbReference type="EMBL" id="JAGFNS010000023">
    <property type="protein sequence ID" value="MBO3741752.1"/>
    <property type="molecule type" value="Genomic_DNA"/>
</dbReference>
<evidence type="ECO:0000256" key="2">
    <source>
        <dbReference type="ARBA" id="ARBA00029433"/>
    </source>
</evidence>
<accession>A0ABS3UT36</accession>
<reference evidence="3 4" key="1">
    <citation type="submission" date="2021-03" db="EMBL/GenBank/DDBJ databases">
        <title>Actinoplanes flavus sp. nov., a novel actinomycete isolated from Coconut Palm rhizosphere soil.</title>
        <authorList>
            <person name="Luo X."/>
        </authorList>
    </citation>
    <scope>NUCLEOTIDE SEQUENCE [LARGE SCALE GENOMIC DNA]</scope>
    <source>
        <strain evidence="3 4">NEAU-H7</strain>
    </source>
</reference>
<dbReference type="InterPro" id="IPR000633">
    <property type="entry name" value="Vinculin_CS"/>
</dbReference>
<dbReference type="Proteomes" id="UP000679690">
    <property type="component" value="Unassembled WGS sequence"/>
</dbReference>
<dbReference type="RefSeq" id="WP_208470897.1">
    <property type="nucleotide sequence ID" value="NZ_JAGFNS010000023.1"/>
</dbReference>
<evidence type="ECO:0000313" key="4">
    <source>
        <dbReference type="Proteomes" id="UP000679690"/>
    </source>
</evidence>
<comment type="subcellular location">
    <subcellularLocation>
        <location evidence="2">Endomembrane system</location>
        <topology evidence="2">Peripheral membrane protein</topology>
        <orientation evidence="2">Cytoplasmic side</orientation>
    </subcellularLocation>
</comment>
<dbReference type="SUPFAM" id="SSF56112">
    <property type="entry name" value="Protein kinase-like (PK-like)"/>
    <property type="match status" value="1"/>
</dbReference>